<dbReference type="InParanoid" id="A0A4R2PR16"/>
<dbReference type="SUPFAM" id="SSF48452">
    <property type="entry name" value="TPR-like"/>
    <property type="match status" value="1"/>
</dbReference>
<dbReference type="AlphaFoldDB" id="A0A4R2PR16"/>
<evidence type="ECO:0000313" key="4">
    <source>
        <dbReference type="Proteomes" id="UP000295399"/>
    </source>
</evidence>
<gene>
    <name evidence="3" type="ORF">EV659_101180</name>
</gene>
<keyword evidence="4" id="KW-1185">Reference proteome</keyword>
<comment type="caution">
    <text evidence="3">The sequence shown here is derived from an EMBL/GenBank/DDBJ whole genome shotgun (WGS) entry which is preliminary data.</text>
</comment>
<evidence type="ECO:0000313" key="3">
    <source>
        <dbReference type="EMBL" id="TCP38282.1"/>
    </source>
</evidence>
<dbReference type="SMART" id="SM00028">
    <property type="entry name" value="TPR"/>
    <property type="match status" value="2"/>
</dbReference>
<evidence type="ECO:0000256" key="2">
    <source>
        <dbReference type="SAM" id="SignalP"/>
    </source>
</evidence>
<sequence length="342" mass="37373">MTGVKTTVMALALASILWSPSAARAIDDGAMAVFDAVIDAAPAGYRQLDEPDDDPLEAQQEQLEARLAEDDNRDTRLALVRVLRDRGKAKKGLKVLSPLLEAAPNDEALQQVRNDLMVTWVRNAGVFGKMRAGGRFKEACEADLARDPENGTALLCLARYYENAPAVAGGSQDQARALLDRLETVDRHGYWMMRAELLGDEDLDARSAAYAKAIAARPDRQAMLFAAKWHIKQGVFGDAFTYLARVLDQQPDNRMALYQLGRTAARSGDRLAAGEAALLRFLAGPTRLRGDDYRARAHAYLGYIYGRQGDVGAAKRAFDRALALDDKLAIAAEGRARLARQG</sequence>
<feature type="chain" id="PRO_5020791235" evidence="2">
    <location>
        <begin position="26"/>
        <end position="342"/>
    </location>
</feature>
<keyword evidence="2" id="KW-0732">Signal</keyword>
<dbReference type="EMBL" id="SLXO01000001">
    <property type="protein sequence ID" value="TCP38282.1"/>
    <property type="molecule type" value="Genomic_DNA"/>
</dbReference>
<dbReference type="Gene3D" id="1.25.40.10">
    <property type="entry name" value="Tetratricopeptide repeat domain"/>
    <property type="match status" value="1"/>
</dbReference>
<protein>
    <submittedName>
        <fullName evidence="3">Uncharacterized protein</fullName>
    </submittedName>
</protein>
<organism evidence="3 4">
    <name type="scientific">Rhodothalassium salexigens DSM 2132</name>
    <dbReference type="NCBI Taxonomy" id="1188247"/>
    <lineage>
        <taxon>Bacteria</taxon>
        <taxon>Pseudomonadati</taxon>
        <taxon>Pseudomonadota</taxon>
        <taxon>Alphaproteobacteria</taxon>
        <taxon>Rhodothalassiales</taxon>
        <taxon>Rhodothalassiaceae</taxon>
        <taxon>Rhodothalassium</taxon>
    </lineage>
</organism>
<feature type="repeat" description="TPR" evidence="1">
    <location>
        <begin position="295"/>
        <end position="328"/>
    </location>
</feature>
<dbReference type="InterPro" id="IPR011990">
    <property type="entry name" value="TPR-like_helical_dom_sf"/>
</dbReference>
<proteinExistence type="predicted"/>
<dbReference type="PROSITE" id="PS50005">
    <property type="entry name" value="TPR"/>
    <property type="match status" value="1"/>
</dbReference>
<evidence type="ECO:0000256" key="1">
    <source>
        <dbReference type="PROSITE-ProRule" id="PRU00339"/>
    </source>
</evidence>
<keyword evidence="1" id="KW-0802">TPR repeat</keyword>
<dbReference type="RefSeq" id="WP_132706611.1">
    <property type="nucleotide sequence ID" value="NZ_JACIGF010000001.1"/>
</dbReference>
<dbReference type="OrthoDB" id="197122at2"/>
<reference evidence="3 4" key="1">
    <citation type="submission" date="2019-03" db="EMBL/GenBank/DDBJ databases">
        <title>Genomic Encyclopedia of Type Strains, Phase IV (KMG-IV): sequencing the most valuable type-strain genomes for metagenomic binning, comparative biology and taxonomic classification.</title>
        <authorList>
            <person name="Goeker M."/>
        </authorList>
    </citation>
    <scope>NUCLEOTIDE SEQUENCE [LARGE SCALE GENOMIC DNA]</scope>
    <source>
        <strain evidence="3 4">DSM 2132</strain>
    </source>
</reference>
<accession>A0A4R2PR16</accession>
<name>A0A4R2PR16_RHOSA</name>
<dbReference type="Proteomes" id="UP000295399">
    <property type="component" value="Unassembled WGS sequence"/>
</dbReference>
<feature type="signal peptide" evidence="2">
    <location>
        <begin position="1"/>
        <end position="25"/>
    </location>
</feature>
<dbReference type="InterPro" id="IPR019734">
    <property type="entry name" value="TPR_rpt"/>
</dbReference>